<dbReference type="AlphaFoldDB" id="A0A834XRS4"/>
<evidence type="ECO:0000256" key="5">
    <source>
        <dbReference type="ARBA" id="ARBA00023017"/>
    </source>
</evidence>
<evidence type="ECO:0000313" key="9">
    <source>
        <dbReference type="Proteomes" id="UP000639338"/>
    </source>
</evidence>
<dbReference type="EMBL" id="JACMRX010000005">
    <property type="protein sequence ID" value="KAF7989641.1"/>
    <property type="molecule type" value="Genomic_DNA"/>
</dbReference>
<gene>
    <name evidence="8" type="ORF">HCN44_008315</name>
</gene>
<keyword evidence="9" id="KW-1185">Reference proteome</keyword>
<protein>
    <recommendedName>
        <fullName evidence="10">Dynein light chain</fullName>
    </recommendedName>
</protein>
<dbReference type="GO" id="GO:0007018">
    <property type="term" value="P:microtubule-based movement"/>
    <property type="evidence" value="ECO:0007669"/>
    <property type="project" value="TreeGrafter"/>
</dbReference>
<dbReference type="FunFam" id="3.30.1140.40:FF:000001">
    <property type="entry name" value="Dynein light chain Tctex-type 1"/>
    <property type="match status" value="1"/>
</dbReference>
<organism evidence="8 9">
    <name type="scientific">Aphidius gifuensis</name>
    <name type="common">Parasitoid wasp</name>
    <dbReference type="NCBI Taxonomy" id="684658"/>
    <lineage>
        <taxon>Eukaryota</taxon>
        <taxon>Metazoa</taxon>
        <taxon>Ecdysozoa</taxon>
        <taxon>Arthropoda</taxon>
        <taxon>Hexapoda</taxon>
        <taxon>Insecta</taxon>
        <taxon>Pterygota</taxon>
        <taxon>Neoptera</taxon>
        <taxon>Endopterygota</taxon>
        <taxon>Hymenoptera</taxon>
        <taxon>Apocrita</taxon>
        <taxon>Ichneumonoidea</taxon>
        <taxon>Braconidae</taxon>
        <taxon>Aphidiinae</taxon>
        <taxon>Aphidius</taxon>
    </lineage>
</organism>
<dbReference type="CDD" id="cd21462">
    <property type="entry name" value="DLC-like_DYNLT1"/>
    <property type="match status" value="1"/>
</dbReference>
<keyword evidence="3" id="KW-0963">Cytoplasm</keyword>
<accession>A0A834XRS4</accession>
<comment type="subcellular location">
    <subcellularLocation>
        <location evidence="1">Cytoplasm</location>
        <location evidence="1">Cytoskeleton</location>
    </subcellularLocation>
</comment>
<evidence type="ECO:0000313" key="8">
    <source>
        <dbReference type="EMBL" id="KAF7989641.1"/>
    </source>
</evidence>
<dbReference type="GO" id="GO:0005874">
    <property type="term" value="C:microtubule"/>
    <property type="evidence" value="ECO:0007669"/>
    <property type="project" value="UniProtKB-KW"/>
</dbReference>
<sequence>MEDMQDETQFVVDDVSKIIKEAIEMSIGGDAYQHTKVSQWISNVVETCLANLTKLQKPYKYIVTCTIMQKNGAGLHTASSCFWDNTTDGSCTVRWENKTMYCIVSVFGLAT</sequence>
<dbReference type="Proteomes" id="UP000639338">
    <property type="component" value="Unassembled WGS sequence"/>
</dbReference>
<dbReference type="GO" id="GO:0045505">
    <property type="term" value="F:dynein intermediate chain binding"/>
    <property type="evidence" value="ECO:0007669"/>
    <property type="project" value="TreeGrafter"/>
</dbReference>
<keyword evidence="4" id="KW-0493">Microtubule</keyword>
<dbReference type="GO" id="GO:0005868">
    <property type="term" value="C:cytoplasmic dynein complex"/>
    <property type="evidence" value="ECO:0007669"/>
    <property type="project" value="TreeGrafter"/>
</dbReference>
<evidence type="ECO:0000256" key="1">
    <source>
        <dbReference type="ARBA" id="ARBA00004245"/>
    </source>
</evidence>
<dbReference type="PANTHER" id="PTHR21255:SF4">
    <property type="entry name" value="DYNEIN LIGHT CHAIN TCTEX-TYPE"/>
    <property type="match status" value="1"/>
</dbReference>
<comment type="similarity">
    <text evidence="2">Belongs to the dynein light chain Tctex-type family.</text>
</comment>
<proteinExistence type="inferred from homology"/>
<dbReference type="InterPro" id="IPR005334">
    <property type="entry name" value="Tctex-1-like"/>
</dbReference>
<dbReference type="PANTHER" id="PTHR21255">
    <property type="entry name" value="T-COMPLEX-ASSOCIATED-TESTIS-EXPRESSED 1/ DYNEIN LIGHT CHAIN"/>
    <property type="match status" value="1"/>
</dbReference>
<evidence type="ECO:0000256" key="6">
    <source>
        <dbReference type="ARBA" id="ARBA00023175"/>
    </source>
</evidence>
<evidence type="ECO:0000256" key="3">
    <source>
        <dbReference type="ARBA" id="ARBA00022490"/>
    </source>
</evidence>
<keyword evidence="5" id="KW-0243">Dynein</keyword>
<evidence type="ECO:0000256" key="7">
    <source>
        <dbReference type="ARBA" id="ARBA00023212"/>
    </source>
</evidence>
<comment type="caution">
    <text evidence="8">The sequence shown here is derived from an EMBL/GenBank/DDBJ whole genome shotgun (WGS) entry which is preliminary data.</text>
</comment>
<keyword evidence="6" id="KW-0505">Motor protein</keyword>
<evidence type="ECO:0000256" key="4">
    <source>
        <dbReference type="ARBA" id="ARBA00022701"/>
    </source>
</evidence>
<dbReference type="GO" id="GO:0005737">
    <property type="term" value="C:cytoplasm"/>
    <property type="evidence" value="ECO:0007669"/>
    <property type="project" value="TreeGrafter"/>
</dbReference>
<dbReference type="InterPro" id="IPR038586">
    <property type="entry name" value="Tctex-1-like_sf"/>
</dbReference>
<evidence type="ECO:0000256" key="2">
    <source>
        <dbReference type="ARBA" id="ARBA00005361"/>
    </source>
</evidence>
<name>A0A834XRS4_APHGI</name>
<dbReference type="Gene3D" id="3.30.1140.40">
    <property type="entry name" value="Tctex-1"/>
    <property type="match status" value="1"/>
</dbReference>
<dbReference type="Pfam" id="PF03645">
    <property type="entry name" value="Tctex-1"/>
    <property type="match status" value="1"/>
</dbReference>
<reference evidence="8 9" key="1">
    <citation type="submission" date="2020-08" db="EMBL/GenBank/DDBJ databases">
        <title>Aphidius gifuensis genome sequencing and assembly.</title>
        <authorList>
            <person name="Du Z."/>
        </authorList>
    </citation>
    <scope>NUCLEOTIDE SEQUENCE [LARGE SCALE GENOMIC DNA]</scope>
    <source>
        <strain evidence="8">YNYX2018</strain>
        <tissue evidence="8">Adults</tissue>
    </source>
</reference>
<keyword evidence="7" id="KW-0206">Cytoskeleton</keyword>
<dbReference type="OrthoDB" id="5788212at2759"/>
<evidence type="ECO:0008006" key="10">
    <source>
        <dbReference type="Google" id="ProtNLM"/>
    </source>
</evidence>